<gene>
    <name evidence="2" type="ORF">KC614_01545</name>
</gene>
<comment type="caution">
    <text evidence="2">The sequence shown here is derived from an EMBL/GenBank/DDBJ whole genome shotgun (WGS) entry which is preliminary data.</text>
</comment>
<evidence type="ECO:0000256" key="1">
    <source>
        <dbReference type="SAM" id="Phobius"/>
    </source>
</evidence>
<protein>
    <submittedName>
        <fullName evidence="2">Uncharacterized protein</fullName>
    </submittedName>
</protein>
<keyword evidence="1" id="KW-0472">Membrane</keyword>
<feature type="transmembrane region" description="Helical" evidence="1">
    <location>
        <begin position="45"/>
        <end position="69"/>
    </location>
</feature>
<organism evidence="2 3">
    <name type="scientific">candidate division WWE3 bacterium</name>
    <dbReference type="NCBI Taxonomy" id="2053526"/>
    <lineage>
        <taxon>Bacteria</taxon>
        <taxon>Katanobacteria</taxon>
    </lineage>
</organism>
<sequence>MTRPKEFSVNHAILYVLLLVSELLAFLSFWSLLNKLLSLNSFTSTAGVLTNFTLIIVAFVAMIAIYIVIVMLESNLIMALVVYLLASLVVFILPFTPVLNVIFAVIVFLLLSMVHIITRGDLKIYAKLHISRIFSSKLTLIVTVLSFVLASQFYLVSSSLVKGQNLAIPESMLDNVFSLTQPLISDQIQSQKEAFLNEFSQQLSQQYPLFDNVSQEDKLSLLEGNVPPQVAAMLQQQGYSQSQIDALVGQIQQGVAQSAGDLAGETIDDLTNQLSDQIYTTVKTEVSGVLNDYVNEYKGFIPWLVSSTVLFLFSSVGLIVKYFAIILAQLLLLILGKIKLVEKYTEMMPVEKYRVVENKK</sequence>
<feature type="transmembrane region" description="Helical" evidence="1">
    <location>
        <begin position="138"/>
        <end position="156"/>
    </location>
</feature>
<reference evidence="2" key="2">
    <citation type="journal article" date="2021" name="Microbiome">
        <title>Successional dynamics and alternative stable states in a saline activated sludge microbial community over 9 years.</title>
        <authorList>
            <person name="Wang Y."/>
            <person name="Ye J."/>
            <person name="Ju F."/>
            <person name="Liu L."/>
            <person name="Boyd J.A."/>
            <person name="Deng Y."/>
            <person name="Parks D.H."/>
            <person name="Jiang X."/>
            <person name="Yin X."/>
            <person name="Woodcroft B.J."/>
            <person name="Tyson G.W."/>
            <person name="Hugenholtz P."/>
            <person name="Polz M.F."/>
            <person name="Zhang T."/>
        </authorList>
    </citation>
    <scope>NUCLEOTIDE SEQUENCE</scope>
    <source>
        <strain evidence="2">HKST-UBA03</strain>
    </source>
</reference>
<feature type="transmembrane region" description="Helical" evidence="1">
    <location>
        <begin position="101"/>
        <end position="118"/>
    </location>
</feature>
<reference evidence="2" key="1">
    <citation type="submission" date="2020-04" db="EMBL/GenBank/DDBJ databases">
        <authorList>
            <person name="Zhang T."/>
        </authorList>
    </citation>
    <scope>NUCLEOTIDE SEQUENCE</scope>
    <source>
        <strain evidence="2">HKST-UBA03</strain>
    </source>
</reference>
<feature type="transmembrane region" description="Helical" evidence="1">
    <location>
        <begin position="76"/>
        <end position="95"/>
    </location>
</feature>
<proteinExistence type="predicted"/>
<name>A0A955RRW4_UNCKA</name>
<feature type="transmembrane region" description="Helical" evidence="1">
    <location>
        <begin position="12"/>
        <end position="33"/>
    </location>
</feature>
<keyword evidence="1" id="KW-0812">Transmembrane</keyword>
<accession>A0A955RRW4</accession>
<dbReference type="Proteomes" id="UP000751518">
    <property type="component" value="Unassembled WGS sequence"/>
</dbReference>
<dbReference type="AlphaFoldDB" id="A0A955RRW4"/>
<evidence type="ECO:0000313" key="3">
    <source>
        <dbReference type="Proteomes" id="UP000751518"/>
    </source>
</evidence>
<keyword evidence="1" id="KW-1133">Transmembrane helix</keyword>
<evidence type="ECO:0000313" key="2">
    <source>
        <dbReference type="EMBL" id="MCA9391872.1"/>
    </source>
</evidence>
<dbReference type="EMBL" id="JAGQKZ010000008">
    <property type="protein sequence ID" value="MCA9391872.1"/>
    <property type="molecule type" value="Genomic_DNA"/>
</dbReference>
<feature type="transmembrane region" description="Helical" evidence="1">
    <location>
        <begin position="309"/>
        <end position="335"/>
    </location>
</feature>